<organism evidence="6 7">
    <name type="scientific">Sphingobacterium multivorum</name>
    <dbReference type="NCBI Taxonomy" id="28454"/>
    <lineage>
        <taxon>Bacteria</taxon>
        <taxon>Pseudomonadati</taxon>
        <taxon>Bacteroidota</taxon>
        <taxon>Sphingobacteriia</taxon>
        <taxon>Sphingobacteriales</taxon>
        <taxon>Sphingobacteriaceae</taxon>
        <taxon>Sphingobacterium</taxon>
    </lineage>
</organism>
<keyword evidence="6" id="KW-0675">Receptor</keyword>
<feature type="domain" description="Outer membrane protein beta-barrel" evidence="5">
    <location>
        <begin position="378"/>
        <end position="779"/>
    </location>
</feature>
<evidence type="ECO:0000313" key="7">
    <source>
        <dbReference type="Proteomes" id="UP000432350"/>
    </source>
</evidence>
<evidence type="ECO:0000256" key="2">
    <source>
        <dbReference type="ARBA" id="ARBA00023136"/>
    </source>
</evidence>
<evidence type="ECO:0000256" key="4">
    <source>
        <dbReference type="SAM" id="SignalP"/>
    </source>
</evidence>
<dbReference type="PANTHER" id="PTHR40980">
    <property type="entry name" value="PLUG DOMAIN-CONTAINING PROTEIN"/>
    <property type="match status" value="1"/>
</dbReference>
<proteinExistence type="predicted"/>
<evidence type="ECO:0000313" key="6">
    <source>
        <dbReference type="EMBL" id="VXC70890.1"/>
    </source>
</evidence>
<dbReference type="Gene3D" id="2.60.40.10">
    <property type="entry name" value="Immunoglobulins"/>
    <property type="match status" value="1"/>
</dbReference>
<name>A0A654AU12_SPHMU</name>
<dbReference type="GO" id="GO:0009279">
    <property type="term" value="C:cell outer membrane"/>
    <property type="evidence" value="ECO:0007669"/>
    <property type="project" value="UniProtKB-SubCell"/>
</dbReference>
<feature type="chain" id="PRO_5024978277" evidence="4">
    <location>
        <begin position="21"/>
        <end position="802"/>
    </location>
</feature>
<dbReference type="Pfam" id="PF13620">
    <property type="entry name" value="CarboxypepD_reg"/>
    <property type="match status" value="1"/>
</dbReference>
<dbReference type="Pfam" id="PF14905">
    <property type="entry name" value="OMP_b-brl_3"/>
    <property type="match status" value="1"/>
</dbReference>
<evidence type="ECO:0000259" key="5">
    <source>
        <dbReference type="Pfam" id="PF14905"/>
    </source>
</evidence>
<evidence type="ECO:0000256" key="3">
    <source>
        <dbReference type="ARBA" id="ARBA00023237"/>
    </source>
</evidence>
<evidence type="ECO:0000256" key="1">
    <source>
        <dbReference type="ARBA" id="ARBA00004442"/>
    </source>
</evidence>
<keyword evidence="4" id="KW-0732">Signal</keyword>
<keyword evidence="2" id="KW-0472">Membrane</keyword>
<dbReference type="EMBL" id="CABWMV010000007">
    <property type="protein sequence ID" value="VXC70890.1"/>
    <property type="molecule type" value="Genomic_DNA"/>
</dbReference>
<gene>
    <name evidence="6" type="ORF">SPHINGO8BC_150586</name>
</gene>
<keyword evidence="3" id="KW-0998">Cell outer membrane</keyword>
<dbReference type="SUPFAM" id="SSF49478">
    <property type="entry name" value="Cna protein B-type domain"/>
    <property type="match status" value="1"/>
</dbReference>
<dbReference type="InterPro" id="IPR036942">
    <property type="entry name" value="Beta-barrel_TonB_sf"/>
</dbReference>
<sequence length="802" mass="91584">MKRYFYLLLLNFLITSFAYAQVKVTGKVHVENNVPLASATAYLMKAKTTVILKAVVTDENGEYQFSDIQAGSYYVEAKMVGYTTNKSNVFDISKSDHKVPAILLNTDTRKLQEVAVEGKWPMVESKPGKLVLNVENSPLAAGNNALDIVQRAPGVSLDNNNNLQLMGQSGVSVTIDGRQTYMSGEQLVNFLKSTDGNQIKSVEVITTRAAKDDAEGAVGTINIVLKKNRMEGFNGTFNMTAGRGEKFRGNSSLSLNYKKNNTTVFGSYAYSDEKSHRKLLLDRVIQNKGEKTYFKQRSILDEKEQNYSYRFGVEQRTSARNTLTVQFNGSNNIEYNDNDSKTNVGKSFTTLDSLLISTSQFKELFDRYSANLNNEFRIDSNGRKLTLDLDWSKFKSSKRVGYNNQYFDGQMNAITPEEIQRSRMPIGIDIYVAKLDYEQPLSKVSKLEMGAKYSNVTSDNDLTFEDFLNNSWINNEKRTNHFVYKEQIAAGYIDYNNTIGKWGLKVGARGEYTFSDGNSLTLNKQVKRNYFKLFPNANLTYTLHENHILSLGYARKITRPNYRQLNPFDYFVDKLTFERGNPYLNPQFSNEFTLNYTLMQRYNVTLGINDVRDAIVESMGQDSVLKQTWVIRENLGKNLTAYLNLNIPVTVSKIWSMNNNITGIHFNFDGMVSGYPLKRTSFLLQATSMHNLKLAKSLSANVNLRYFSPFNYNVYDMKARWDMEVGATKTFKDQRSSLKLAVSDLFNTGNQNLKTNFGDFDSSIRQYQDRRVVRLTYSYKFGNLKNNYRKKDTSNEEKERAQ</sequence>
<dbReference type="AlphaFoldDB" id="A0A654AU12"/>
<protein>
    <submittedName>
        <fullName evidence="6">Outer membrane receptor for Fe3+-dicitrate</fullName>
    </submittedName>
</protein>
<dbReference type="Gene3D" id="2.40.170.20">
    <property type="entry name" value="TonB-dependent receptor, beta-barrel domain"/>
    <property type="match status" value="1"/>
</dbReference>
<accession>A0A654AU12</accession>
<dbReference type="Proteomes" id="UP000432350">
    <property type="component" value="Unassembled WGS sequence"/>
</dbReference>
<comment type="subcellular location">
    <subcellularLocation>
        <location evidence="1">Cell outer membrane</location>
    </subcellularLocation>
</comment>
<feature type="signal peptide" evidence="4">
    <location>
        <begin position="1"/>
        <end position="20"/>
    </location>
</feature>
<dbReference type="InterPro" id="IPR013783">
    <property type="entry name" value="Ig-like_fold"/>
</dbReference>
<dbReference type="RefSeq" id="WP_115046364.1">
    <property type="nucleotide sequence ID" value="NZ_CP068086.1"/>
</dbReference>
<reference evidence="6 7" key="1">
    <citation type="submission" date="2019-10" db="EMBL/GenBank/DDBJ databases">
        <authorList>
            <person name="Karimi E."/>
        </authorList>
    </citation>
    <scope>NUCLEOTIDE SEQUENCE [LARGE SCALE GENOMIC DNA]</scope>
    <source>
        <strain evidence="6">Sphingobacterium sp. 8BC</strain>
    </source>
</reference>
<dbReference type="InterPro" id="IPR041700">
    <property type="entry name" value="OMP_b-brl_3"/>
</dbReference>
<dbReference type="SUPFAM" id="SSF56935">
    <property type="entry name" value="Porins"/>
    <property type="match status" value="1"/>
</dbReference>
<dbReference type="PANTHER" id="PTHR40980:SF4">
    <property type="entry name" value="TONB-DEPENDENT RECEPTOR-LIKE BETA-BARREL DOMAIN-CONTAINING PROTEIN"/>
    <property type="match status" value="1"/>
</dbReference>